<keyword evidence="4" id="KW-0808">Transferase</keyword>
<dbReference type="InterPro" id="IPR002048">
    <property type="entry name" value="EF_hand_dom"/>
</dbReference>
<evidence type="ECO:0000256" key="3">
    <source>
        <dbReference type="ARBA" id="ARBA00022576"/>
    </source>
</evidence>
<evidence type="ECO:0000313" key="9">
    <source>
        <dbReference type="EMBL" id="KAL3764187.1"/>
    </source>
</evidence>
<keyword evidence="10" id="KW-1185">Reference proteome</keyword>
<dbReference type="InterPro" id="IPR004839">
    <property type="entry name" value="Aminotransferase_I/II_large"/>
</dbReference>
<dbReference type="EMBL" id="JALLBG020000108">
    <property type="protein sequence ID" value="KAL3764187.1"/>
    <property type="molecule type" value="Genomic_DNA"/>
</dbReference>
<dbReference type="InterPro" id="IPR045088">
    <property type="entry name" value="ALAT1/2-like"/>
</dbReference>
<sequence length="675" mass="75106">MMFRLNRLSSNVWRKLSAKDGIPPTVGSIAQHLFSIRNHSSPKRAGGSEFIFSRLGDTSKVTPIIAQLQQECWDGYVATGRGCHTLFQLLDTNSSGYISWQEIRFFLENVRESDVNPAARKEVLEAAADGHINFREFQAWLIKATKVDPGTKNMFASEHYHASLGTAARKKDGAVASDHSWNKHTMSQNLRRMQYAVRGEVVIKADAMAAEGRKIIYTNIGNPHAVGQKPITYYRQVLALCDLPDEYGVKNPQIVSAFPSDVIERAMEMREAIGPGGTGAYTNSQGIGKFRDDVAHFITARDGHVSFPSNIFLTNGASAAIESVLTGLIGNNRDAIMIPIPQYVSCDIAFMMNIFNQDQFTHNLIPRQPIYSAIISRLGARQVGYFLDEEKGWAITERELEMRRTAAVERDGLEIRAFTLINPGNPTGQVMSREELEIICKFCSKYDIVLLADEVYQKNIYDDKKEFISAKKVAIETPGCENLQLISFHSTSKGLIGECGRRGGMMELHNIDPYVQTQLYKLASSGLCSGVDGQMMMSLMVRPPLPGEESYELFTKEENAIFESLKRRAVSLVNGLNAIDGMTCNPSEGAMYAFPRVELPPKALDEAAALEQTPDSMYALSLLEETGICVVPASGFGQKEGRIGFRTTFLPPEDELNEAIVEFKRHHELFCEKYA</sequence>
<dbReference type="PROSITE" id="PS50222">
    <property type="entry name" value="EF_HAND_2"/>
    <property type="match status" value="1"/>
</dbReference>
<dbReference type="FunFam" id="1.10.287.1970:FF:000001">
    <property type="entry name" value="Alanine aminotransferase 2"/>
    <property type="match status" value="1"/>
</dbReference>
<dbReference type="CDD" id="cd00609">
    <property type="entry name" value="AAT_like"/>
    <property type="match status" value="1"/>
</dbReference>
<protein>
    <recommendedName>
        <fullName evidence="8">EF-hand domain-containing protein</fullName>
    </recommendedName>
</protein>
<evidence type="ECO:0000256" key="1">
    <source>
        <dbReference type="ARBA" id="ARBA00001933"/>
    </source>
</evidence>
<evidence type="ECO:0000259" key="8">
    <source>
        <dbReference type="PROSITE" id="PS50222"/>
    </source>
</evidence>
<evidence type="ECO:0000313" key="10">
    <source>
        <dbReference type="Proteomes" id="UP001530293"/>
    </source>
</evidence>
<dbReference type="Gene3D" id="3.90.1150.10">
    <property type="entry name" value="Aspartate Aminotransferase, domain 1"/>
    <property type="match status" value="1"/>
</dbReference>
<dbReference type="FunFam" id="3.90.1150.10:FF:000151">
    <property type="entry name" value="Alanine aminotransferase 2"/>
    <property type="match status" value="1"/>
</dbReference>
<keyword evidence="6" id="KW-0663">Pyridoxal phosphate</keyword>
<dbReference type="Gene3D" id="1.10.238.10">
    <property type="entry name" value="EF-hand"/>
    <property type="match status" value="1"/>
</dbReference>
<organism evidence="9 10">
    <name type="scientific">Discostella pseudostelligera</name>
    <dbReference type="NCBI Taxonomy" id="259834"/>
    <lineage>
        <taxon>Eukaryota</taxon>
        <taxon>Sar</taxon>
        <taxon>Stramenopiles</taxon>
        <taxon>Ochrophyta</taxon>
        <taxon>Bacillariophyta</taxon>
        <taxon>Coscinodiscophyceae</taxon>
        <taxon>Thalassiosirophycidae</taxon>
        <taxon>Stephanodiscales</taxon>
        <taxon>Stephanodiscaceae</taxon>
        <taxon>Discostella</taxon>
    </lineage>
</organism>
<evidence type="ECO:0000256" key="2">
    <source>
        <dbReference type="ARBA" id="ARBA00011738"/>
    </source>
</evidence>
<dbReference type="Pfam" id="PF00155">
    <property type="entry name" value="Aminotran_1_2"/>
    <property type="match status" value="2"/>
</dbReference>
<dbReference type="GO" id="GO:0008483">
    <property type="term" value="F:transaminase activity"/>
    <property type="evidence" value="ECO:0007669"/>
    <property type="project" value="UniProtKB-KW"/>
</dbReference>
<dbReference type="InterPro" id="IPR011992">
    <property type="entry name" value="EF-hand-dom_pair"/>
</dbReference>
<accession>A0ABD3MKN9</accession>
<proteinExistence type="inferred from homology"/>
<dbReference type="InterPro" id="IPR015422">
    <property type="entry name" value="PyrdxlP-dep_Trfase_small"/>
</dbReference>
<comment type="subunit">
    <text evidence="2">Homodimer.</text>
</comment>
<reference evidence="9 10" key="1">
    <citation type="submission" date="2024-10" db="EMBL/GenBank/DDBJ databases">
        <title>Updated reference genomes for cyclostephanoid diatoms.</title>
        <authorList>
            <person name="Roberts W.R."/>
            <person name="Alverson A.J."/>
        </authorList>
    </citation>
    <scope>NUCLEOTIDE SEQUENCE [LARGE SCALE GENOMIC DNA]</scope>
    <source>
        <strain evidence="9 10">AJA232-27</strain>
    </source>
</reference>
<dbReference type="Proteomes" id="UP001530293">
    <property type="component" value="Unassembled WGS sequence"/>
</dbReference>
<dbReference type="Gene3D" id="1.10.287.1970">
    <property type="match status" value="1"/>
</dbReference>
<evidence type="ECO:0000256" key="7">
    <source>
        <dbReference type="ARBA" id="ARBA00025785"/>
    </source>
</evidence>
<dbReference type="InterPro" id="IPR018247">
    <property type="entry name" value="EF_Hand_1_Ca_BS"/>
</dbReference>
<evidence type="ECO:0000256" key="6">
    <source>
        <dbReference type="ARBA" id="ARBA00022898"/>
    </source>
</evidence>
<dbReference type="PROSITE" id="PS00018">
    <property type="entry name" value="EF_HAND_1"/>
    <property type="match status" value="1"/>
</dbReference>
<dbReference type="FunFam" id="3.40.640.10:FF:000226">
    <property type="entry name" value="Alanine aminotransferase 2"/>
    <property type="match status" value="1"/>
</dbReference>
<keyword evidence="3" id="KW-0032">Aminotransferase</keyword>
<dbReference type="PANTHER" id="PTHR11751:SF29">
    <property type="entry name" value="ALANINE TRANSAMINASE"/>
    <property type="match status" value="1"/>
</dbReference>
<evidence type="ECO:0000256" key="5">
    <source>
        <dbReference type="ARBA" id="ARBA00022837"/>
    </source>
</evidence>
<dbReference type="SUPFAM" id="SSF47473">
    <property type="entry name" value="EF-hand"/>
    <property type="match status" value="1"/>
</dbReference>
<dbReference type="AlphaFoldDB" id="A0ABD3MKN9"/>
<dbReference type="Gene3D" id="3.40.640.10">
    <property type="entry name" value="Type I PLP-dependent aspartate aminotransferase-like (Major domain)"/>
    <property type="match status" value="1"/>
</dbReference>
<name>A0ABD3MKN9_9STRA</name>
<gene>
    <name evidence="9" type="ORF">ACHAWU_003999</name>
</gene>
<evidence type="ECO:0000256" key="4">
    <source>
        <dbReference type="ARBA" id="ARBA00022679"/>
    </source>
</evidence>
<comment type="cofactor">
    <cofactor evidence="1">
        <name>pyridoxal 5'-phosphate</name>
        <dbReference type="ChEBI" id="CHEBI:597326"/>
    </cofactor>
</comment>
<dbReference type="InterPro" id="IPR015421">
    <property type="entry name" value="PyrdxlP-dep_Trfase_major"/>
</dbReference>
<dbReference type="PANTHER" id="PTHR11751">
    <property type="entry name" value="ALANINE AMINOTRANSFERASE"/>
    <property type="match status" value="1"/>
</dbReference>
<dbReference type="SUPFAM" id="SSF53383">
    <property type="entry name" value="PLP-dependent transferases"/>
    <property type="match status" value="1"/>
</dbReference>
<feature type="domain" description="EF-hand" evidence="8">
    <location>
        <begin position="78"/>
        <end position="113"/>
    </location>
</feature>
<dbReference type="InterPro" id="IPR015424">
    <property type="entry name" value="PyrdxlP-dep_Trfase"/>
</dbReference>
<comment type="similarity">
    <text evidence="7">Belongs to the class-I pyridoxal-phosphate-dependent aminotransferase family. Alanine aminotransferase subfamily.</text>
</comment>
<keyword evidence="5" id="KW-0106">Calcium</keyword>
<comment type="caution">
    <text evidence="9">The sequence shown here is derived from an EMBL/GenBank/DDBJ whole genome shotgun (WGS) entry which is preliminary data.</text>
</comment>